<accession>A0A1V4IXW9</accession>
<evidence type="ECO:0000256" key="1">
    <source>
        <dbReference type="ARBA" id="ARBA00006068"/>
    </source>
</evidence>
<evidence type="ECO:0000313" key="4">
    <source>
        <dbReference type="EMBL" id="OPJ64881.1"/>
    </source>
</evidence>
<dbReference type="EMBL" id="MZGV01000002">
    <property type="protein sequence ID" value="OPJ64881.1"/>
    <property type="molecule type" value="Genomic_DNA"/>
</dbReference>
<dbReference type="PANTHER" id="PTHR33392:SF6">
    <property type="entry name" value="POLYISOPRENYL-TEICHOIC ACID--PEPTIDOGLYCAN TEICHOIC ACID TRANSFERASE TAGU"/>
    <property type="match status" value="1"/>
</dbReference>
<dbReference type="Gene3D" id="3.40.630.190">
    <property type="entry name" value="LCP protein"/>
    <property type="match status" value="1"/>
</dbReference>
<dbReference type="STRING" id="1450648.CLORY_03900"/>
<name>A0A1V4IXW9_9CLOT</name>
<proteinExistence type="inferred from homology"/>
<comment type="caution">
    <text evidence="4">The sequence shown here is derived from an EMBL/GenBank/DDBJ whole genome shotgun (WGS) entry which is preliminary data.</text>
</comment>
<organism evidence="4 5">
    <name type="scientific">Clostridium oryzae</name>
    <dbReference type="NCBI Taxonomy" id="1450648"/>
    <lineage>
        <taxon>Bacteria</taxon>
        <taxon>Bacillati</taxon>
        <taxon>Bacillota</taxon>
        <taxon>Clostridia</taxon>
        <taxon>Eubacteriales</taxon>
        <taxon>Clostridiaceae</taxon>
        <taxon>Clostridium</taxon>
    </lineage>
</organism>
<feature type="compositionally biased region" description="Basic and acidic residues" evidence="2">
    <location>
        <begin position="53"/>
        <end position="63"/>
    </location>
</feature>
<feature type="region of interest" description="Disordered" evidence="2">
    <location>
        <begin position="53"/>
        <end position="72"/>
    </location>
</feature>
<dbReference type="Pfam" id="PF03816">
    <property type="entry name" value="LytR_cpsA_psr"/>
    <property type="match status" value="1"/>
</dbReference>
<comment type="similarity">
    <text evidence="1">Belongs to the LytR/CpsA/Psr (LCP) family.</text>
</comment>
<evidence type="ECO:0000259" key="3">
    <source>
        <dbReference type="Pfam" id="PF03816"/>
    </source>
</evidence>
<keyword evidence="5" id="KW-1185">Reference proteome</keyword>
<gene>
    <name evidence="4" type="primary">msrR_2</name>
    <name evidence="4" type="ORF">CLORY_03900</name>
</gene>
<dbReference type="RefSeq" id="WP_169911495.1">
    <property type="nucleotide sequence ID" value="NZ_MZGV01000002.1"/>
</dbReference>
<dbReference type="InterPro" id="IPR050922">
    <property type="entry name" value="LytR/CpsA/Psr_CW_biosynth"/>
</dbReference>
<dbReference type="InterPro" id="IPR004474">
    <property type="entry name" value="LytR_CpsA_psr"/>
</dbReference>
<dbReference type="NCBIfam" id="TIGR00350">
    <property type="entry name" value="lytR_cpsA_psr"/>
    <property type="match status" value="1"/>
</dbReference>
<protein>
    <submittedName>
        <fullName evidence="4">Regulatory protein MsrR</fullName>
    </submittedName>
</protein>
<dbReference type="PANTHER" id="PTHR33392">
    <property type="entry name" value="POLYISOPRENYL-TEICHOIC ACID--PEPTIDOGLYCAN TEICHOIC ACID TRANSFERASE TAGU"/>
    <property type="match status" value="1"/>
</dbReference>
<sequence length="363" mass="41508">MSRKGKKKKILKILVVIILCLVLAALFLFKTQTGRRILYRLAAHVIHTQVQKTKDMDQNKDTKAVNTKPQPKDAKLADIGSGQYPVRKDKHVLNFLLIGIEEIGGARNTDSMMIASLNTEKKTIKLTSLMRDSYVDIPGYRRNKLNSSYGRGGIKLLVDTIEKNYKISLNGYASVNFDDFDKMIDLLGGVKIKLTRVEANYLNTTNYISNPRYRHVVEGVNLLNGNQALGYCRVRHVPTLGNVPDDYGRTLRQRRVLNKIFEKFKSYNALKQIKIADQGLNYITTDLSEDTIALLIEEVMENKISKIHQYRLPVEGAFTSPKIYEGITYPLVYDWNKNIEKLFMFLYGDTQAEAQQHLVELQQ</sequence>
<evidence type="ECO:0000256" key="2">
    <source>
        <dbReference type="SAM" id="MobiDB-lite"/>
    </source>
</evidence>
<dbReference type="AlphaFoldDB" id="A0A1V4IXW9"/>
<evidence type="ECO:0000313" key="5">
    <source>
        <dbReference type="Proteomes" id="UP000190080"/>
    </source>
</evidence>
<dbReference type="Proteomes" id="UP000190080">
    <property type="component" value="Unassembled WGS sequence"/>
</dbReference>
<feature type="domain" description="Cell envelope-related transcriptional attenuator" evidence="3">
    <location>
        <begin position="108"/>
        <end position="265"/>
    </location>
</feature>
<reference evidence="4 5" key="1">
    <citation type="submission" date="2017-03" db="EMBL/GenBank/DDBJ databases">
        <title>Genome sequence of Clostridium oryzae DSM 28571.</title>
        <authorList>
            <person name="Poehlein A."/>
            <person name="Daniel R."/>
        </authorList>
    </citation>
    <scope>NUCLEOTIDE SEQUENCE [LARGE SCALE GENOMIC DNA]</scope>
    <source>
        <strain evidence="4 5">DSM 28571</strain>
    </source>
</reference>